<reference evidence="2" key="1">
    <citation type="submission" date="2023-08" db="EMBL/GenBank/DDBJ databases">
        <authorList>
            <person name="Chen Y."/>
            <person name="Shah S."/>
            <person name="Dougan E. K."/>
            <person name="Thang M."/>
            <person name="Chan C."/>
        </authorList>
    </citation>
    <scope>NUCLEOTIDE SEQUENCE</scope>
</reference>
<dbReference type="EMBL" id="CAUJNA010003680">
    <property type="protein sequence ID" value="CAJ1407611.1"/>
    <property type="molecule type" value="Genomic_DNA"/>
</dbReference>
<dbReference type="AlphaFoldDB" id="A0AA36JM67"/>
<evidence type="ECO:0000313" key="3">
    <source>
        <dbReference type="Proteomes" id="UP001178507"/>
    </source>
</evidence>
<sequence length="446" mass="49699">MEAHAHEPRAAELRTMGFSAWAKEQVRASLPQCFLVDNTELGSSSSGLRFRNSPSHEDLNLQRKPVPWESLVWGSLEADGAWVKVKEGRYLPVFNASGVRVLQQIEVKGEQEEKVEADSMQLGQIQAPLHISPGAGTQPDEEVGAWYQVVAERVALRQGPSLGAMVLGQLLRGQQLEMFGWDESRLWRRCADHRLSRTGWVLLDHPDLGPLVRPLGEPLCSRPLNVLAVAASEGRLEDLEAFLEEERDFQDPRGHALVLAFTKSQLRASLRLLRALGPEVAQKLQPLPWRLQAFKELAHGQDLGVFSEEELQQLLRLRLDALELEATAEKAAEAAEAKGPTEAPEEAPAPEPVTTEPGDLYEVVYSAVWIRRAPFADAARVSKRIQGQRLRILDYDESRLWGHVVFKTSEGMDEGWMLIQHDDLGQLLKPVEDDGGGFLVRPESAP</sequence>
<evidence type="ECO:0000313" key="2">
    <source>
        <dbReference type="EMBL" id="CAJ1407611.1"/>
    </source>
</evidence>
<keyword evidence="3" id="KW-1185">Reference proteome</keyword>
<name>A0AA36JM67_9DINO</name>
<proteinExistence type="predicted"/>
<feature type="region of interest" description="Disordered" evidence="1">
    <location>
        <begin position="330"/>
        <end position="356"/>
    </location>
</feature>
<accession>A0AA36JM67</accession>
<evidence type="ECO:0000256" key="1">
    <source>
        <dbReference type="SAM" id="MobiDB-lite"/>
    </source>
</evidence>
<evidence type="ECO:0008006" key="4">
    <source>
        <dbReference type="Google" id="ProtNLM"/>
    </source>
</evidence>
<organism evidence="2 3">
    <name type="scientific">Effrenium voratum</name>
    <dbReference type="NCBI Taxonomy" id="2562239"/>
    <lineage>
        <taxon>Eukaryota</taxon>
        <taxon>Sar</taxon>
        <taxon>Alveolata</taxon>
        <taxon>Dinophyceae</taxon>
        <taxon>Suessiales</taxon>
        <taxon>Symbiodiniaceae</taxon>
        <taxon>Effrenium</taxon>
    </lineage>
</organism>
<gene>
    <name evidence="2" type="ORF">EVOR1521_LOCUS29256</name>
</gene>
<dbReference type="Proteomes" id="UP001178507">
    <property type="component" value="Unassembled WGS sequence"/>
</dbReference>
<protein>
    <recommendedName>
        <fullName evidence="4">SH3 domain-containing protein</fullName>
    </recommendedName>
</protein>
<comment type="caution">
    <text evidence="2">The sequence shown here is derived from an EMBL/GenBank/DDBJ whole genome shotgun (WGS) entry which is preliminary data.</text>
</comment>